<proteinExistence type="predicted"/>
<comment type="caution">
    <text evidence="5">The sequence shown here is derived from an EMBL/GenBank/DDBJ whole genome shotgun (WGS) entry which is preliminary data.</text>
</comment>
<dbReference type="InterPro" id="IPR013708">
    <property type="entry name" value="Shikimate_DH-bd_N"/>
</dbReference>
<evidence type="ECO:0000313" key="5">
    <source>
        <dbReference type="EMBL" id="HCB75045.1"/>
    </source>
</evidence>
<sequence>MIRSGLIGRSIQASRSPWLHEQEARAQGFELDYALYDFDALDLADADLGAFVDHLRKEETAGFNVTYPFKQAVIEHLDALAPSAAAVGAVNTVAIRDGRMTGHNTDMTGFRSSVADGLPGADFDCVLQLGAGGAGAAVAAALIDLGTRRLEICDVDPARAEALAQRLQARAAGRVVVRDPGDHSTADVTGIVNATPVGMLANTGIPIDPRHLSAAIWVADIVYFPRDTALLTAARERGCRTLDGSGMVVRQAAEAFQIITGAPSCLERMLANLDDER</sequence>
<dbReference type="GO" id="GO:0009073">
    <property type="term" value="P:aromatic amino acid family biosynthetic process"/>
    <property type="evidence" value="ECO:0007669"/>
    <property type="project" value="UniProtKB-KW"/>
</dbReference>
<feature type="domain" description="Shikimate dehydrogenase substrate binding N-terminal" evidence="4">
    <location>
        <begin position="6"/>
        <end position="93"/>
    </location>
</feature>
<dbReference type="InterPro" id="IPR022893">
    <property type="entry name" value="Shikimate_DH_fam"/>
</dbReference>
<evidence type="ECO:0000256" key="1">
    <source>
        <dbReference type="ARBA" id="ARBA00004871"/>
    </source>
</evidence>
<comment type="pathway">
    <text evidence="1">Metabolic intermediate biosynthesis; chorismate biosynthesis; chorismate from D-erythrose 4-phosphate and phosphoenolpyruvate: step 4/7.</text>
</comment>
<dbReference type="GO" id="GO:0050661">
    <property type="term" value="F:NADP binding"/>
    <property type="evidence" value="ECO:0007669"/>
    <property type="project" value="TreeGrafter"/>
</dbReference>
<dbReference type="AlphaFoldDB" id="A0A3D0W8I3"/>
<name>A0A3D0W8I3_9SPHN</name>
<reference evidence="5 6" key="1">
    <citation type="journal article" date="2018" name="Nat. Biotechnol.">
        <title>A standardized bacterial taxonomy based on genome phylogeny substantially revises the tree of life.</title>
        <authorList>
            <person name="Parks D.H."/>
            <person name="Chuvochina M."/>
            <person name="Waite D.W."/>
            <person name="Rinke C."/>
            <person name="Skarshewski A."/>
            <person name="Chaumeil P.A."/>
            <person name="Hugenholtz P."/>
        </authorList>
    </citation>
    <scope>NUCLEOTIDE SEQUENCE [LARGE SCALE GENOMIC DNA]</scope>
    <source>
        <strain evidence="5">UBA9015</strain>
    </source>
</reference>
<evidence type="ECO:0000256" key="2">
    <source>
        <dbReference type="ARBA" id="ARBA00023002"/>
    </source>
</evidence>
<dbReference type="EC" id="1.1.1.25" evidence="5"/>
<dbReference type="Pfam" id="PF08501">
    <property type="entry name" value="Shikimate_dh_N"/>
    <property type="match status" value="1"/>
</dbReference>
<dbReference type="Gene3D" id="3.40.50.10860">
    <property type="entry name" value="Leucine Dehydrogenase, chain A, domain 1"/>
    <property type="match status" value="1"/>
</dbReference>
<keyword evidence="3" id="KW-0028">Amino-acid biosynthesis</keyword>
<dbReference type="GO" id="GO:0019632">
    <property type="term" value="P:shikimate metabolic process"/>
    <property type="evidence" value="ECO:0007669"/>
    <property type="project" value="TreeGrafter"/>
</dbReference>
<dbReference type="CDD" id="cd01065">
    <property type="entry name" value="NAD_bind_Shikimate_DH"/>
    <property type="match status" value="1"/>
</dbReference>
<dbReference type="PANTHER" id="PTHR21089:SF1">
    <property type="entry name" value="BIFUNCTIONAL 3-DEHYDROQUINATE DEHYDRATASE_SHIKIMATE DEHYDROGENASE, CHLOROPLASTIC"/>
    <property type="match status" value="1"/>
</dbReference>
<dbReference type="GO" id="GO:0004764">
    <property type="term" value="F:shikimate 3-dehydrogenase (NADP+) activity"/>
    <property type="evidence" value="ECO:0007669"/>
    <property type="project" value="UniProtKB-EC"/>
</dbReference>
<gene>
    <name evidence="5" type="ORF">DEP91_02560</name>
</gene>
<protein>
    <submittedName>
        <fullName evidence="5">Shikimate dehydrogenase</fullName>
        <ecNumber evidence="5">1.1.1.25</ecNumber>
    </submittedName>
</protein>
<dbReference type="PANTHER" id="PTHR21089">
    <property type="entry name" value="SHIKIMATE DEHYDROGENASE"/>
    <property type="match status" value="1"/>
</dbReference>
<dbReference type="SUPFAM" id="SSF53223">
    <property type="entry name" value="Aminoacid dehydrogenase-like, N-terminal domain"/>
    <property type="match status" value="1"/>
</dbReference>
<dbReference type="SUPFAM" id="SSF51735">
    <property type="entry name" value="NAD(P)-binding Rossmann-fold domains"/>
    <property type="match status" value="1"/>
</dbReference>
<organism evidence="5 6">
    <name type="scientific">Sphingomonas bacterium</name>
    <dbReference type="NCBI Taxonomy" id="1895847"/>
    <lineage>
        <taxon>Bacteria</taxon>
        <taxon>Pseudomonadati</taxon>
        <taxon>Pseudomonadota</taxon>
        <taxon>Alphaproteobacteria</taxon>
        <taxon>Sphingomonadales</taxon>
        <taxon>Sphingomonadaceae</taxon>
        <taxon>Sphingomonas</taxon>
    </lineage>
</organism>
<dbReference type="NCBIfam" id="NF009201">
    <property type="entry name" value="PRK12549.1"/>
    <property type="match status" value="1"/>
</dbReference>
<dbReference type="Proteomes" id="UP000262699">
    <property type="component" value="Unassembled WGS sequence"/>
</dbReference>
<dbReference type="Gene3D" id="3.40.50.720">
    <property type="entry name" value="NAD(P)-binding Rossmann-like Domain"/>
    <property type="match status" value="1"/>
</dbReference>
<dbReference type="InterPro" id="IPR046346">
    <property type="entry name" value="Aminoacid_DH-like_N_sf"/>
</dbReference>
<keyword evidence="2 5" id="KW-0560">Oxidoreductase</keyword>
<keyword evidence="3" id="KW-0057">Aromatic amino acid biosynthesis</keyword>
<evidence type="ECO:0000256" key="3">
    <source>
        <dbReference type="ARBA" id="ARBA00023141"/>
    </source>
</evidence>
<evidence type="ECO:0000313" key="6">
    <source>
        <dbReference type="Proteomes" id="UP000262699"/>
    </source>
</evidence>
<evidence type="ECO:0000259" key="4">
    <source>
        <dbReference type="Pfam" id="PF08501"/>
    </source>
</evidence>
<dbReference type="GO" id="GO:0009423">
    <property type="term" value="P:chorismate biosynthetic process"/>
    <property type="evidence" value="ECO:0007669"/>
    <property type="project" value="TreeGrafter"/>
</dbReference>
<accession>A0A3D0W8I3</accession>
<dbReference type="EMBL" id="DOYJ01000082">
    <property type="protein sequence ID" value="HCB75045.1"/>
    <property type="molecule type" value="Genomic_DNA"/>
</dbReference>
<dbReference type="InterPro" id="IPR036291">
    <property type="entry name" value="NAD(P)-bd_dom_sf"/>
</dbReference>
<dbReference type="GO" id="GO:0005829">
    <property type="term" value="C:cytosol"/>
    <property type="evidence" value="ECO:0007669"/>
    <property type="project" value="TreeGrafter"/>
</dbReference>